<accession>A0A142PHV0</accession>
<reference evidence="1 2" key="1">
    <citation type="submission" date="2016-08" db="EMBL/GenBank/DDBJ databases">
        <authorList>
            <person name="Seilhamer J.J."/>
        </authorList>
    </citation>
    <scope>NUCLEOTIDE SEQUENCE [LARGE SCALE GENOMIC DNA]</scope>
    <source>
        <strain evidence="1 2">VC14762</strain>
    </source>
</reference>
<dbReference type="AlphaFoldDB" id="A0A142PHV0"/>
<dbReference type="Pfam" id="PF10720">
    <property type="entry name" value="DUF2515"/>
    <property type="match status" value="1"/>
</dbReference>
<dbReference type="EMBL" id="MUTJ01000093">
    <property type="protein sequence ID" value="ONU77314.1"/>
    <property type="molecule type" value="Genomic_DNA"/>
</dbReference>
<protein>
    <submittedName>
        <fullName evidence="1">Uncharacterized protein</fullName>
    </submittedName>
</protein>
<evidence type="ECO:0000313" key="2">
    <source>
        <dbReference type="Proteomes" id="UP000188543"/>
    </source>
</evidence>
<proteinExistence type="predicted"/>
<name>A0A142PHV0_9BURK</name>
<dbReference type="RefSeq" id="WP_034200877.1">
    <property type="nucleotide sequence ID" value="NZ_CADETL010000003.1"/>
</dbReference>
<organism evidence="1 2">
    <name type="scientific">Burkholderia cenocepacia</name>
    <dbReference type="NCBI Taxonomy" id="95486"/>
    <lineage>
        <taxon>Bacteria</taxon>
        <taxon>Pseudomonadati</taxon>
        <taxon>Pseudomonadota</taxon>
        <taxon>Betaproteobacteria</taxon>
        <taxon>Burkholderiales</taxon>
        <taxon>Burkholderiaceae</taxon>
        <taxon>Burkholderia</taxon>
        <taxon>Burkholderia cepacia complex</taxon>
    </lineage>
</organism>
<dbReference type="OrthoDB" id="143720at2"/>
<dbReference type="Proteomes" id="UP000188543">
    <property type="component" value="Unassembled WGS sequence"/>
</dbReference>
<comment type="caution">
    <text evidence="1">The sequence shown here is derived from an EMBL/GenBank/DDBJ whole genome shotgun (WGS) entry which is preliminary data.</text>
</comment>
<sequence length="390" mass="43777">MADNLKATAQTNPESKVCVDAQCNCNIIWSLAQQFSMRQIVTNARSHNHMPDYREGEGHVSGQQIETQAPAFVSDPEVRARRIAAAYARVFLEQFHLGDTSKIGRFYWLGLGAFASKQVAATLALWQVRYAGRWTELRAGLGRGNLWLFNDVLAWFYAYAAGSDTFDKCVQSRDSTQFVKQVAVNFTRQVGYDEAIDKVPFEIDGETGAKKKQLGYLKSTPIIVAGFNKVKQWEAGDEQSRAIWAFQHLILIAQHEQGEVLQGLIYENKKFKRWLGVQRGALASSDDTAINNSVQSMQHGLSDGSEIALAPVIRALVPSLQLVLTADDKTDSIEFRSDAPDRLVLEDYQKRMDWIQTAATKYDGLMQGPRRQVMLDYLGTIKSWGDRPDT</sequence>
<gene>
    <name evidence="1" type="ORF">A8E72_31055</name>
</gene>
<dbReference type="InterPro" id="IPR019658">
    <property type="entry name" value="DUF2515"/>
</dbReference>
<evidence type="ECO:0000313" key="1">
    <source>
        <dbReference type="EMBL" id="ONU77314.1"/>
    </source>
</evidence>